<protein>
    <submittedName>
        <fullName evidence="6">Uncharacterized protein</fullName>
    </submittedName>
</protein>
<keyword evidence="2" id="KW-0479">Metal-binding</keyword>
<dbReference type="PANTHER" id="PTHR31225:SF252">
    <property type="entry name" value="TERPENE SYNTHASE 12-RELATED"/>
    <property type="match status" value="1"/>
</dbReference>
<dbReference type="EMBL" id="JANQDX010000004">
    <property type="protein sequence ID" value="KAL0925866.1"/>
    <property type="molecule type" value="Genomic_DNA"/>
</dbReference>
<dbReference type="Pfam" id="PF19086">
    <property type="entry name" value="Terpene_syn_C_2"/>
    <property type="match status" value="1"/>
</dbReference>
<dbReference type="Pfam" id="PF03936">
    <property type="entry name" value="Terpene_synth_C"/>
    <property type="match status" value="2"/>
</dbReference>
<keyword evidence="7" id="KW-1185">Reference proteome</keyword>
<dbReference type="PANTHER" id="PTHR31225">
    <property type="entry name" value="OS04G0344100 PROTEIN-RELATED"/>
    <property type="match status" value="1"/>
</dbReference>
<dbReference type="InterPro" id="IPR044814">
    <property type="entry name" value="Terpene_cyclase_plant_C1"/>
</dbReference>
<accession>A0ABD0VTN7</accession>
<dbReference type="SUPFAM" id="SSF48239">
    <property type="entry name" value="Terpenoid cyclases/Protein prenyltransferases"/>
    <property type="match status" value="1"/>
</dbReference>
<evidence type="ECO:0000313" key="6">
    <source>
        <dbReference type="EMBL" id="KAL0925866.1"/>
    </source>
</evidence>
<dbReference type="InterPro" id="IPR050148">
    <property type="entry name" value="Terpene_synthase-like"/>
</dbReference>
<evidence type="ECO:0000313" key="7">
    <source>
        <dbReference type="Proteomes" id="UP001552299"/>
    </source>
</evidence>
<comment type="caution">
    <text evidence="6">The sequence shown here is derived from an EMBL/GenBank/DDBJ whole genome shotgun (WGS) entry which is preliminary data.</text>
</comment>
<dbReference type="GO" id="GO:0010333">
    <property type="term" value="F:terpene synthase activity"/>
    <property type="evidence" value="ECO:0007669"/>
    <property type="project" value="UniProtKB-ARBA"/>
</dbReference>
<dbReference type="Pfam" id="PF01397">
    <property type="entry name" value="Terpene_synth"/>
    <property type="match status" value="1"/>
</dbReference>
<comment type="cofactor">
    <cofactor evidence="1">
        <name>Mg(2+)</name>
        <dbReference type="ChEBI" id="CHEBI:18420"/>
    </cofactor>
</comment>
<evidence type="ECO:0000256" key="2">
    <source>
        <dbReference type="ARBA" id="ARBA00022723"/>
    </source>
</evidence>
<dbReference type="InterPro" id="IPR036965">
    <property type="entry name" value="Terpene_synth_N_sf"/>
</dbReference>
<dbReference type="InterPro" id="IPR008949">
    <property type="entry name" value="Isoprenoid_synthase_dom_sf"/>
</dbReference>
<proteinExistence type="predicted"/>
<dbReference type="InterPro" id="IPR001906">
    <property type="entry name" value="Terpene_synth_N"/>
</dbReference>
<feature type="domain" description="Terpene synthase metal-binding" evidence="5">
    <location>
        <begin position="474"/>
        <end position="582"/>
    </location>
</feature>
<dbReference type="AlphaFoldDB" id="A0ABD0VTN7"/>
<evidence type="ECO:0000259" key="4">
    <source>
        <dbReference type="Pfam" id="PF01397"/>
    </source>
</evidence>
<dbReference type="InterPro" id="IPR005630">
    <property type="entry name" value="Terpene_synthase_metal-bd"/>
</dbReference>
<dbReference type="Proteomes" id="UP001552299">
    <property type="component" value="Unassembled WGS sequence"/>
</dbReference>
<feature type="domain" description="Terpene synthase N-terminal" evidence="4">
    <location>
        <begin position="69"/>
        <end position="246"/>
    </location>
</feature>
<dbReference type="Gene3D" id="1.10.600.10">
    <property type="entry name" value="Farnesyl Diphosphate Synthase"/>
    <property type="match status" value="3"/>
</dbReference>
<dbReference type="Gene3D" id="1.50.10.130">
    <property type="entry name" value="Terpene synthase, N-terminal domain"/>
    <property type="match status" value="1"/>
</dbReference>
<dbReference type="InterPro" id="IPR008930">
    <property type="entry name" value="Terpenoid_cyclase/PrenylTrfase"/>
</dbReference>
<gene>
    <name evidence="6" type="ORF">M5K25_004240</name>
</gene>
<organism evidence="6 7">
    <name type="scientific">Dendrobium thyrsiflorum</name>
    <name type="common">Pinecone-like raceme dendrobium</name>
    <name type="synonym">Orchid</name>
    <dbReference type="NCBI Taxonomy" id="117978"/>
    <lineage>
        <taxon>Eukaryota</taxon>
        <taxon>Viridiplantae</taxon>
        <taxon>Streptophyta</taxon>
        <taxon>Embryophyta</taxon>
        <taxon>Tracheophyta</taxon>
        <taxon>Spermatophyta</taxon>
        <taxon>Magnoliopsida</taxon>
        <taxon>Liliopsida</taxon>
        <taxon>Asparagales</taxon>
        <taxon>Orchidaceae</taxon>
        <taxon>Epidendroideae</taxon>
        <taxon>Malaxideae</taxon>
        <taxon>Dendrobiinae</taxon>
        <taxon>Dendrobium</taxon>
    </lineage>
</organism>
<reference evidence="6 7" key="1">
    <citation type="journal article" date="2024" name="Plant Biotechnol. J.">
        <title>Dendrobium thyrsiflorum genome and its molecular insights into genes involved in important horticultural traits.</title>
        <authorList>
            <person name="Chen B."/>
            <person name="Wang J.Y."/>
            <person name="Zheng P.J."/>
            <person name="Li K.L."/>
            <person name="Liang Y.M."/>
            <person name="Chen X.F."/>
            <person name="Zhang C."/>
            <person name="Zhao X."/>
            <person name="He X."/>
            <person name="Zhang G.Q."/>
            <person name="Liu Z.J."/>
            <person name="Xu Q."/>
        </authorList>
    </citation>
    <scope>NUCLEOTIDE SEQUENCE [LARGE SCALE GENOMIC DNA]</scope>
    <source>
        <strain evidence="6">GZMU011</strain>
    </source>
</reference>
<keyword evidence="3" id="KW-0460">Magnesium</keyword>
<dbReference type="CDD" id="cd00684">
    <property type="entry name" value="Terpene_cyclase_plant_C1"/>
    <property type="match status" value="1"/>
</dbReference>
<evidence type="ECO:0000256" key="3">
    <source>
        <dbReference type="ARBA" id="ARBA00022842"/>
    </source>
</evidence>
<sequence length="685" mass="79952">MNCLPTFSNLYLSTDFVHNYGFFLPLKIQHNAPSFSSTPYLRLRKKRYSVASKSSTSLRRTTNYQPSLWDDSQIQSLNTITFTGYVHEKRREKLKEDVKRLIKEKSFADQLELFDSLQKLGVAYHFEKEIKYLLNLMKYSEEKLRMEFTKDLHAMALYFRLSRGHGFEISKDLLVKSYKDEKGYFKPFVFHDIKGLLSLYEASFLSMDGEDEIDEAKEFALKLLNDCMRSNSSTNPVLAKHIALALELPLHHRIQKLQAPMFIENACNMKELDVDPILLEFAQLDFNMTQSIYNRELKEITRWWTKISNLAGGEFSFAREWPVESYFLAVGLAMEPRFSTCRKEFAKAICFINVVDDIYDIYGSLDELQHFIDAVERWDLATSKSLPEYMKICLSELFNTVNSLACKIMEEKGLDILPYLKRAWLDLCKAYMVEARWYYTGYCPTFAEYLDNAWISVAAPLAWWTKISYLAGGELSFARESPMESYFLAVGLAMKPRFSTCRKEYAKVICFINVVDDIYDIYGSLEELQHFTHAVERSYFATSKSLPEYMKICLSKLFNTVNSLACKIMEEKGLDILPYVKREGEHRRGDVSKSIQCYMKEKHVSELEAHKCIRNIINKCCKELNREWIKASRYEETFKMVAINLSRVAHLFYLQSNDENVGELNLEKMNENVISLFLEPITLKE</sequence>
<name>A0ABD0VTN7_DENTH</name>
<evidence type="ECO:0000259" key="5">
    <source>
        <dbReference type="Pfam" id="PF03936"/>
    </source>
</evidence>
<feature type="domain" description="Terpene synthase metal-binding" evidence="5">
    <location>
        <begin position="314"/>
        <end position="462"/>
    </location>
</feature>
<evidence type="ECO:0000256" key="1">
    <source>
        <dbReference type="ARBA" id="ARBA00001946"/>
    </source>
</evidence>
<dbReference type="GO" id="GO:0046872">
    <property type="term" value="F:metal ion binding"/>
    <property type="evidence" value="ECO:0007669"/>
    <property type="project" value="UniProtKB-KW"/>
</dbReference>
<dbReference type="SUPFAM" id="SSF48576">
    <property type="entry name" value="Terpenoid synthases"/>
    <property type="match status" value="2"/>
</dbReference>